<dbReference type="PROSITE" id="PS00108">
    <property type="entry name" value="PROTEIN_KINASE_ST"/>
    <property type="match status" value="1"/>
</dbReference>
<comment type="caution">
    <text evidence="11">The sequence shown here is derived from an EMBL/GenBank/DDBJ whole genome shotgun (WGS) entry which is preliminary data.</text>
</comment>
<dbReference type="SMART" id="SM00220">
    <property type="entry name" value="S_TKc"/>
    <property type="match status" value="1"/>
</dbReference>
<gene>
    <name evidence="11" type="ORF">CPJCM30710_26150</name>
</gene>
<feature type="region of interest" description="Disordered" evidence="8">
    <location>
        <begin position="337"/>
        <end position="440"/>
    </location>
</feature>
<dbReference type="InterPro" id="IPR008271">
    <property type="entry name" value="Ser/Thr_kinase_AS"/>
</dbReference>
<evidence type="ECO:0000313" key="11">
    <source>
        <dbReference type="EMBL" id="GIM29949.1"/>
    </source>
</evidence>
<feature type="compositionally biased region" description="Low complexity" evidence="8">
    <location>
        <begin position="345"/>
        <end position="360"/>
    </location>
</feature>
<dbReference type="GO" id="GO:0004674">
    <property type="term" value="F:protein serine/threonine kinase activity"/>
    <property type="evidence" value="ECO:0007669"/>
    <property type="project" value="UniProtKB-EC"/>
</dbReference>
<dbReference type="InterPro" id="IPR000719">
    <property type="entry name" value="Prot_kinase_dom"/>
</dbReference>
<dbReference type="PROSITE" id="PS00107">
    <property type="entry name" value="PROTEIN_KINASE_ATP"/>
    <property type="match status" value="1"/>
</dbReference>
<organism evidence="11 12">
    <name type="scientific">Clostridium polyendosporum</name>
    <dbReference type="NCBI Taxonomy" id="69208"/>
    <lineage>
        <taxon>Bacteria</taxon>
        <taxon>Bacillati</taxon>
        <taxon>Bacillota</taxon>
        <taxon>Clostridia</taxon>
        <taxon>Eubacteriales</taxon>
        <taxon>Clostridiaceae</taxon>
        <taxon>Clostridium</taxon>
    </lineage>
</organism>
<dbReference type="PANTHER" id="PTHR43671">
    <property type="entry name" value="SERINE/THREONINE-PROTEIN KINASE NEK"/>
    <property type="match status" value="1"/>
</dbReference>
<proteinExistence type="inferred from homology"/>
<feature type="compositionally biased region" description="Low complexity" evidence="8">
    <location>
        <begin position="376"/>
        <end position="387"/>
    </location>
</feature>
<evidence type="ECO:0000256" key="5">
    <source>
        <dbReference type="ARBA" id="ARBA00022777"/>
    </source>
</evidence>
<keyword evidence="9" id="KW-1133">Transmembrane helix</keyword>
<keyword evidence="9" id="KW-0812">Transmembrane</keyword>
<name>A0A919S153_9CLOT</name>
<dbReference type="Proteomes" id="UP000679179">
    <property type="component" value="Unassembled WGS sequence"/>
</dbReference>
<accession>A0A919S153</accession>
<feature type="compositionally biased region" description="Polar residues" evidence="8">
    <location>
        <begin position="388"/>
        <end position="406"/>
    </location>
</feature>
<keyword evidence="12" id="KW-1185">Reference proteome</keyword>
<dbReference type="PANTHER" id="PTHR43671:SF13">
    <property type="entry name" value="SERINE_THREONINE-PROTEIN KINASE NEK2"/>
    <property type="match status" value="1"/>
</dbReference>
<evidence type="ECO:0000256" key="3">
    <source>
        <dbReference type="ARBA" id="ARBA00022679"/>
    </source>
</evidence>
<dbReference type="Gene3D" id="1.10.510.10">
    <property type="entry name" value="Transferase(Phosphotransferase) domain 1"/>
    <property type="match status" value="1"/>
</dbReference>
<evidence type="ECO:0000256" key="7">
    <source>
        <dbReference type="PROSITE-ProRule" id="PRU10141"/>
    </source>
</evidence>
<dbReference type="RefSeq" id="WP_212904631.1">
    <property type="nucleotide sequence ID" value="NZ_BOPZ01000024.1"/>
</dbReference>
<evidence type="ECO:0000256" key="8">
    <source>
        <dbReference type="SAM" id="MobiDB-lite"/>
    </source>
</evidence>
<feature type="compositionally biased region" description="Basic and acidic residues" evidence="8">
    <location>
        <begin position="362"/>
        <end position="373"/>
    </location>
</feature>
<evidence type="ECO:0000256" key="6">
    <source>
        <dbReference type="ARBA" id="ARBA00022840"/>
    </source>
</evidence>
<keyword evidence="9" id="KW-0472">Membrane</keyword>
<evidence type="ECO:0000256" key="4">
    <source>
        <dbReference type="ARBA" id="ARBA00022741"/>
    </source>
</evidence>
<dbReference type="CDD" id="cd14014">
    <property type="entry name" value="STKc_PknB_like"/>
    <property type="match status" value="1"/>
</dbReference>
<evidence type="ECO:0000256" key="2">
    <source>
        <dbReference type="ARBA" id="ARBA00012513"/>
    </source>
</evidence>
<reference evidence="11" key="1">
    <citation type="submission" date="2021-03" db="EMBL/GenBank/DDBJ databases">
        <title>Taxonomic study of Clostridium polyendosporum from meadow-gley soil under rice.</title>
        <authorList>
            <person name="Kobayashi H."/>
            <person name="Tanizawa Y."/>
            <person name="Yagura M."/>
        </authorList>
    </citation>
    <scope>NUCLEOTIDE SEQUENCE</scope>
    <source>
        <strain evidence="11">JCM 30710</strain>
    </source>
</reference>
<dbReference type="Pfam" id="PF00069">
    <property type="entry name" value="Pkinase"/>
    <property type="match status" value="1"/>
</dbReference>
<sequence length="440" mass="49782">MLDKGYVLDEKYEVIEVLGRGGMGTVYLCKNIRLENLWAVKEITKDSQINVDFLSEPNILKNLNHPGIPRIVDIFYENNNLYMVQDYIRGQTLKECVKQSKIIEKERIYNITSSLCDIIAYLHRLAPPIIYRDLKPANIIITPDKKVVLIDFGISRVYKEDRDDDTVYMGSNGYAAPEQYGSGQSCKQTDIYGIGMVMYHMATGKVASTHLEPLVDDNYNNVDDNLKKVIQKCVQLDIKDRYTSAEELKNEIIHLMKESIYEKTVFLNNPSQNLNATTQYSSTKYMAAEHIATEYMSTEHVNVKKNSKLKLKRSVVGLLVLAIIILTVVYLSYRSGENKNSDVTNNLPVSNSSESVPVSEQKSVDKDKEDKTGEVSNSSNNESTKSNIPEQSNINKDSSSKTSVIPQKNSKNDEKKDDQSKDKGKSEGKKKSSKNKHDDD</sequence>
<dbReference type="GO" id="GO:0005524">
    <property type="term" value="F:ATP binding"/>
    <property type="evidence" value="ECO:0007669"/>
    <property type="project" value="UniProtKB-UniRule"/>
</dbReference>
<dbReference type="EC" id="2.7.11.1" evidence="2"/>
<feature type="binding site" evidence="7">
    <location>
        <position position="41"/>
    </location>
    <ligand>
        <name>ATP</name>
        <dbReference type="ChEBI" id="CHEBI:30616"/>
    </ligand>
</feature>
<dbReference type="EMBL" id="BOPZ01000024">
    <property type="protein sequence ID" value="GIM29949.1"/>
    <property type="molecule type" value="Genomic_DNA"/>
</dbReference>
<comment type="similarity">
    <text evidence="1">Belongs to the protein kinase superfamily. NEK Ser/Thr protein kinase family. NIMA subfamily.</text>
</comment>
<keyword evidence="6 7" id="KW-0067">ATP-binding</keyword>
<feature type="transmembrane region" description="Helical" evidence="9">
    <location>
        <begin position="314"/>
        <end position="333"/>
    </location>
</feature>
<dbReference type="InterPro" id="IPR050660">
    <property type="entry name" value="NEK_Ser/Thr_kinase"/>
</dbReference>
<dbReference type="PROSITE" id="PS50011">
    <property type="entry name" value="PROTEIN_KINASE_DOM"/>
    <property type="match status" value="1"/>
</dbReference>
<keyword evidence="4 7" id="KW-0547">Nucleotide-binding</keyword>
<feature type="compositionally biased region" description="Basic and acidic residues" evidence="8">
    <location>
        <begin position="410"/>
        <end position="440"/>
    </location>
</feature>
<keyword evidence="5" id="KW-0418">Kinase</keyword>
<dbReference type="SUPFAM" id="SSF56112">
    <property type="entry name" value="Protein kinase-like (PK-like)"/>
    <property type="match status" value="1"/>
</dbReference>
<evidence type="ECO:0000256" key="9">
    <source>
        <dbReference type="SAM" id="Phobius"/>
    </source>
</evidence>
<dbReference type="InterPro" id="IPR017441">
    <property type="entry name" value="Protein_kinase_ATP_BS"/>
</dbReference>
<evidence type="ECO:0000256" key="1">
    <source>
        <dbReference type="ARBA" id="ARBA00010886"/>
    </source>
</evidence>
<evidence type="ECO:0000259" key="10">
    <source>
        <dbReference type="PROSITE" id="PS50011"/>
    </source>
</evidence>
<protein>
    <recommendedName>
        <fullName evidence="2">non-specific serine/threonine protein kinase</fullName>
        <ecNumber evidence="2">2.7.11.1</ecNumber>
    </recommendedName>
</protein>
<feature type="domain" description="Protein kinase" evidence="10">
    <location>
        <begin position="12"/>
        <end position="253"/>
    </location>
</feature>
<evidence type="ECO:0000313" key="12">
    <source>
        <dbReference type="Proteomes" id="UP000679179"/>
    </source>
</evidence>
<dbReference type="InterPro" id="IPR011009">
    <property type="entry name" value="Kinase-like_dom_sf"/>
</dbReference>
<keyword evidence="3" id="KW-0808">Transferase</keyword>
<dbReference type="AlphaFoldDB" id="A0A919S153"/>